<organism evidence="5 6">
    <name type="scientific">Methanothermus fervidus (strain ATCC 43054 / DSM 2088 / JCM 10308 / V24 S)</name>
    <dbReference type="NCBI Taxonomy" id="523846"/>
    <lineage>
        <taxon>Archaea</taxon>
        <taxon>Methanobacteriati</taxon>
        <taxon>Methanobacteriota</taxon>
        <taxon>Methanomada group</taxon>
        <taxon>Methanobacteria</taxon>
        <taxon>Methanobacteriales</taxon>
        <taxon>Methanothermaceae</taxon>
        <taxon>Methanothermus</taxon>
    </lineage>
</organism>
<evidence type="ECO:0000256" key="2">
    <source>
        <dbReference type="ARBA" id="ARBA00022741"/>
    </source>
</evidence>
<keyword evidence="2" id="KW-0547">Nucleotide-binding</keyword>
<proteinExistence type="predicted"/>
<evidence type="ECO:0000256" key="3">
    <source>
        <dbReference type="ARBA" id="ARBA00022840"/>
    </source>
</evidence>
<dbReference type="PANTHER" id="PTHR43024">
    <property type="entry name" value="UDP-N-ACETYLMURAMOYL-TRIPEPTIDE--D-ALANYL-D-ALANINE LIGASE"/>
    <property type="match status" value="1"/>
</dbReference>
<evidence type="ECO:0000259" key="4">
    <source>
        <dbReference type="Pfam" id="PF08245"/>
    </source>
</evidence>
<dbReference type="Pfam" id="PF08245">
    <property type="entry name" value="Mur_ligase_M"/>
    <property type="match status" value="1"/>
</dbReference>
<dbReference type="HOGENOM" id="CLU_047362_0_0_2"/>
<dbReference type="AlphaFoldDB" id="E3GWS2"/>
<dbReference type="InterPro" id="IPR036565">
    <property type="entry name" value="Mur-like_cat_sf"/>
</dbReference>
<dbReference type="NCBIfam" id="NF033197">
    <property type="entry name" value="F430_CfbE"/>
    <property type="match status" value="1"/>
</dbReference>
<evidence type="ECO:0000313" key="6">
    <source>
        <dbReference type="Proteomes" id="UP000002315"/>
    </source>
</evidence>
<dbReference type="KEGG" id="mfv:Mfer_1205"/>
<feature type="domain" description="Mur ligase central" evidence="4">
    <location>
        <begin position="99"/>
        <end position="292"/>
    </location>
</feature>
<reference evidence="5 6" key="1">
    <citation type="journal article" date="2010" name="Stand. Genomic Sci.">
        <title>Complete genome sequence of Methanothermus fervidus type strain (V24S).</title>
        <authorList>
            <person name="Anderson I."/>
            <person name="Djao O.D."/>
            <person name="Misra M."/>
            <person name="Chertkov O."/>
            <person name="Nolan M."/>
            <person name="Lucas S."/>
            <person name="Lapidus A."/>
            <person name="Del Rio T.G."/>
            <person name="Tice H."/>
            <person name="Cheng J.F."/>
            <person name="Tapia R."/>
            <person name="Han C."/>
            <person name="Goodwin L."/>
            <person name="Pitluck S."/>
            <person name="Liolios K."/>
            <person name="Ivanova N."/>
            <person name="Mavromatis K."/>
            <person name="Mikhailova N."/>
            <person name="Pati A."/>
            <person name="Brambilla E."/>
            <person name="Chen A."/>
            <person name="Palaniappan K."/>
            <person name="Land M."/>
            <person name="Hauser L."/>
            <person name="Chang Y.J."/>
            <person name="Jeffries C.D."/>
            <person name="Sikorski J."/>
            <person name="Spring S."/>
            <person name="Rohde M."/>
            <person name="Eichinger K."/>
            <person name="Huber H."/>
            <person name="Wirth R."/>
            <person name="Goker M."/>
            <person name="Detter J.C."/>
            <person name="Woyke T."/>
            <person name="Bristow J."/>
            <person name="Eisen J.A."/>
            <person name="Markowitz V."/>
            <person name="Hugenholtz P."/>
            <person name="Klenk H.P."/>
            <person name="Kyrpides N.C."/>
        </authorList>
    </citation>
    <scope>NUCLEOTIDE SEQUENCE [LARGE SCALE GENOMIC DNA]</scope>
    <source>
        <strain evidence="6">ATCC 43054 / DSM 2088 / JCM 10308 / V24 S</strain>
    </source>
</reference>
<protein>
    <submittedName>
        <fullName evidence="5">Mur ligase middle domain protein</fullName>
    </submittedName>
</protein>
<accession>E3GWS2</accession>
<dbReference type="GO" id="GO:0016881">
    <property type="term" value="F:acid-amino acid ligase activity"/>
    <property type="evidence" value="ECO:0007669"/>
    <property type="project" value="InterPro"/>
</dbReference>
<dbReference type="SUPFAM" id="SSF53623">
    <property type="entry name" value="MurD-like peptide ligases, catalytic domain"/>
    <property type="match status" value="1"/>
</dbReference>
<dbReference type="EMBL" id="CP002278">
    <property type="protein sequence ID" value="ADP77991.1"/>
    <property type="molecule type" value="Genomic_DNA"/>
</dbReference>
<dbReference type="PANTHER" id="PTHR43024:SF1">
    <property type="entry name" value="UDP-N-ACETYLMURAMOYL-TRIPEPTIDE--D-ALANYL-D-ALANINE LIGASE"/>
    <property type="match status" value="1"/>
</dbReference>
<sequence>MDVLVVDLTHGGITLAKELKKYFDNVFVWDIYNTVPKEKKKFLSKYFKFVDTVPKRKNIKIIAPVHCPLNITPDFTHHEAVNFILQDWKNKRDIPIIEVTGVKGKTSVVWMLKEILSHKNPLILSSIGIFLKDKVLKKDVSITPANIIKAIKLGKDKFGVCIFEVSLGGTGLADVGVLTNIVEDYLIAGGKRKASEAKKQIFRSKITCCDYKTLKKFYKEYIGEANTFSINYHDDVNVWTSSIKYDFEKTSFKVNVDGLKTLKGEFCGNIRIETFAPTSHYLLNVLAAISAALSLGVKTKYIKKGLYNFRGLKGRSSIKRKNSCRIIEEINPGINTKTIENSLEIAKNLKNSVVIIGGQYGVTCEELNEERVAKIIDNNRDVNVALVDEVGKSLLKKIKRKVEYADNPNKLLKSFIERGFKNIVFVYRSKYSDLSKR</sequence>
<keyword evidence="6" id="KW-1185">Reference proteome</keyword>
<dbReference type="Proteomes" id="UP000002315">
    <property type="component" value="Chromosome"/>
</dbReference>
<evidence type="ECO:0000313" key="5">
    <source>
        <dbReference type="EMBL" id="ADP77991.1"/>
    </source>
</evidence>
<dbReference type="InterPro" id="IPR051046">
    <property type="entry name" value="MurCDEF_CellWall_CoF430Synth"/>
</dbReference>
<dbReference type="OrthoDB" id="52890at2157"/>
<name>E3GWS2_METFV</name>
<keyword evidence="3" id="KW-0067">ATP-binding</keyword>
<evidence type="ECO:0000256" key="1">
    <source>
        <dbReference type="ARBA" id="ARBA00022598"/>
    </source>
</evidence>
<dbReference type="STRING" id="523846.Mfer_1205"/>
<keyword evidence="1 5" id="KW-0436">Ligase</keyword>
<dbReference type="InterPro" id="IPR013221">
    <property type="entry name" value="Mur_ligase_cen"/>
</dbReference>
<dbReference type="Gene3D" id="3.40.1190.10">
    <property type="entry name" value="Mur-like, catalytic domain"/>
    <property type="match status" value="1"/>
</dbReference>
<dbReference type="GO" id="GO:0005524">
    <property type="term" value="F:ATP binding"/>
    <property type="evidence" value="ECO:0007669"/>
    <property type="project" value="UniProtKB-KW"/>
</dbReference>
<gene>
    <name evidence="5" type="ordered locus">Mfer_1205</name>
</gene>